<keyword evidence="3 5" id="KW-1133">Transmembrane helix</keyword>
<organism evidence="7 8">
    <name type="scientific">Acaromyces ingoldii</name>
    <dbReference type="NCBI Taxonomy" id="215250"/>
    <lineage>
        <taxon>Eukaryota</taxon>
        <taxon>Fungi</taxon>
        <taxon>Dikarya</taxon>
        <taxon>Basidiomycota</taxon>
        <taxon>Ustilaginomycotina</taxon>
        <taxon>Exobasidiomycetes</taxon>
        <taxon>Exobasidiales</taxon>
        <taxon>Cryptobasidiaceae</taxon>
        <taxon>Acaromyces</taxon>
    </lineage>
</organism>
<evidence type="ECO:0000256" key="3">
    <source>
        <dbReference type="ARBA" id="ARBA00022989"/>
    </source>
</evidence>
<feature type="transmembrane region" description="Helical" evidence="5">
    <location>
        <begin position="384"/>
        <end position="404"/>
    </location>
</feature>
<feature type="transmembrane region" description="Helical" evidence="5">
    <location>
        <begin position="90"/>
        <end position="115"/>
    </location>
</feature>
<evidence type="ECO:0000256" key="4">
    <source>
        <dbReference type="ARBA" id="ARBA00023136"/>
    </source>
</evidence>
<sequence>MMVTAIGLLVGVAASIDSAAAKFAASKFGVSEEVVELQTAVFLIGFGLAAPIFGPMSEIGGRNPVYVLTLLMFVLFEIGSALAPNIQTRVILRFFAGFFGSTPLSNAGGSIADIVNSRQRTFVFPIFANAGFLGPVLGPAMGGYLGWKVGEEWCEWLVAIWGAALLLVVLCFMPETYAPTLLKMKAQQIRRATGDKRYRTALEMQRDTVPFKQAFRHSLAMPFLYLIYEPIVLLVSLYMTMIYIILFGNFEAYPVIYEPFGLNPGEIGLTFISVAIGLFVTTAFTPILYKRYVTLQKTAQDTALEKGKKDWEERLPEPEERLVVAMLGTWLVPISLFYQGWTCFPGKVSVWVPISSGILFGAGILTCFVASYQYIIDVYQTGSASALASLTFTRYIVSGGAVMFTTPMYRSLGTHWALSLLAFLSLVFSFIPWLFYFFGKRVRTWSRYTPPVEDE</sequence>
<feature type="transmembrane region" description="Helical" evidence="5">
    <location>
        <begin position="223"/>
        <end position="247"/>
    </location>
</feature>
<evidence type="ECO:0000313" key="8">
    <source>
        <dbReference type="Proteomes" id="UP000245768"/>
    </source>
</evidence>
<feature type="transmembrane region" description="Helical" evidence="5">
    <location>
        <begin position="65"/>
        <end position="84"/>
    </location>
</feature>
<dbReference type="InParanoid" id="A0A316YFP9"/>
<keyword evidence="8" id="KW-1185">Reference proteome</keyword>
<dbReference type="GO" id="GO:0005886">
    <property type="term" value="C:plasma membrane"/>
    <property type="evidence" value="ECO:0007669"/>
    <property type="project" value="TreeGrafter"/>
</dbReference>
<feature type="transmembrane region" description="Helical" evidence="5">
    <location>
        <begin position="159"/>
        <end position="182"/>
    </location>
</feature>
<feature type="transmembrane region" description="Helical" evidence="5">
    <location>
        <begin position="37"/>
        <end position="53"/>
    </location>
</feature>
<dbReference type="InterPro" id="IPR036259">
    <property type="entry name" value="MFS_trans_sf"/>
</dbReference>
<evidence type="ECO:0000313" key="7">
    <source>
        <dbReference type="EMBL" id="PWN88039.1"/>
    </source>
</evidence>
<name>A0A316YFP9_9BASI</name>
<dbReference type="Gene3D" id="1.20.1250.20">
    <property type="entry name" value="MFS general substrate transporter like domains"/>
    <property type="match status" value="1"/>
</dbReference>
<evidence type="ECO:0000256" key="1">
    <source>
        <dbReference type="ARBA" id="ARBA00004141"/>
    </source>
</evidence>
<feature type="transmembrane region" description="Helical" evidence="5">
    <location>
        <begin position="267"/>
        <end position="289"/>
    </location>
</feature>
<evidence type="ECO:0000259" key="6">
    <source>
        <dbReference type="PROSITE" id="PS50850"/>
    </source>
</evidence>
<dbReference type="OrthoDB" id="6770063at2759"/>
<dbReference type="PANTHER" id="PTHR23502:SF47">
    <property type="entry name" value="MAJOR FACILITATOR SUPERFAMILY (MFS) PROFILE DOMAIN-CONTAINING PROTEIN-RELATED"/>
    <property type="match status" value="1"/>
</dbReference>
<evidence type="ECO:0000256" key="5">
    <source>
        <dbReference type="SAM" id="Phobius"/>
    </source>
</evidence>
<keyword evidence="2 5" id="KW-0812">Transmembrane</keyword>
<feature type="transmembrane region" description="Helical" evidence="5">
    <location>
        <begin position="322"/>
        <end position="338"/>
    </location>
</feature>
<dbReference type="SUPFAM" id="SSF103473">
    <property type="entry name" value="MFS general substrate transporter"/>
    <property type="match status" value="1"/>
</dbReference>
<dbReference type="Proteomes" id="UP000245768">
    <property type="component" value="Unassembled WGS sequence"/>
</dbReference>
<dbReference type="PANTHER" id="PTHR23502">
    <property type="entry name" value="MAJOR FACILITATOR SUPERFAMILY"/>
    <property type="match status" value="1"/>
</dbReference>
<keyword evidence="4 5" id="KW-0472">Membrane</keyword>
<dbReference type="Pfam" id="PF07690">
    <property type="entry name" value="MFS_1"/>
    <property type="match status" value="1"/>
</dbReference>
<dbReference type="InterPro" id="IPR011701">
    <property type="entry name" value="MFS"/>
</dbReference>
<dbReference type="FunCoup" id="A0A316YFP9">
    <property type="interactions" value="6"/>
</dbReference>
<evidence type="ECO:0000256" key="2">
    <source>
        <dbReference type="ARBA" id="ARBA00022692"/>
    </source>
</evidence>
<protein>
    <submittedName>
        <fullName evidence="7">MFS general substrate transporter</fullName>
    </submittedName>
</protein>
<dbReference type="EMBL" id="KZ819638">
    <property type="protein sequence ID" value="PWN88039.1"/>
    <property type="molecule type" value="Genomic_DNA"/>
</dbReference>
<proteinExistence type="predicted"/>
<dbReference type="PROSITE" id="PS50850">
    <property type="entry name" value="MFS"/>
    <property type="match status" value="1"/>
</dbReference>
<dbReference type="GO" id="GO:0022857">
    <property type="term" value="F:transmembrane transporter activity"/>
    <property type="evidence" value="ECO:0007669"/>
    <property type="project" value="InterPro"/>
</dbReference>
<dbReference type="STRING" id="215250.A0A316YFP9"/>
<feature type="transmembrane region" description="Helical" evidence="5">
    <location>
        <begin position="122"/>
        <end position="147"/>
    </location>
</feature>
<dbReference type="RefSeq" id="XP_025375237.1">
    <property type="nucleotide sequence ID" value="XM_025519306.1"/>
</dbReference>
<dbReference type="GeneID" id="37041222"/>
<accession>A0A316YFP9</accession>
<dbReference type="AlphaFoldDB" id="A0A316YFP9"/>
<feature type="transmembrane region" description="Helical" evidence="5">
    <location>
        <begin position="350"/>
        <end position="372"/>
    </location>
</feature>
<reference evidence="7 8" key="1">
    <citation type="journal article" date="2018" name="Mol. Biol. Evol.">
        <title>Broad Genomic Sampling Reveals a Smut Pathogenic Ancestry of the Fungal Clade Ustilaginomycotina.</title>
        <authorList>
            <person name="Kijpornyongpan T."/>
            <person name="Mondo S.J."/>
            <person name="Barry K."/>
            <person name="Sandor L."/>
            <person name="Lee J."/>
            <person name="Lipzen A."/>
            <person name="Pangilinan J."/>
            <person name="LaButti K."/>
            <person name="Hainaut M."/>
            <person name="Henrissat B."/>
            <person name="Grigoriev I.V."/>
            <person name="Spatafora J.W."/>
            <person name="Aime M.C."/>
        </authorList>
    </citation>
    <scope>NUCLEOTIDE SEQUENCE [LARGE SCALE GENOMIC DNA]</scope>
    <source>
        <strain evidence="7 8">MCA 4198</strain>
    </source>
</reference>
<feature type="domain" description="Major facilitator superfamily (MFS) profile" evidence="6">
    <location>
        <begin position="1"/>
        <end position="440"/>
    </location>
</feature>
<gene>
    <name evidence="7" type="ORF">FA10DRAFT_243326</name>
</gene>
<feature type="transmembrane region" description="Helical" evidence="5">
    <location>
        <begin position="416"/>
        <end position="438"/>
    </location>
</feature>
<dbReference type="InterPro" id="IPR020846">
    <property type="entry name" value="MFS_dom"/>
</dbReference>
<comment type="subcellular location">
    <subcellularLocation>
        <location evidence="1">Membrane</location>
        <topology evidence="1">Multi-pass membrane protein</topology>
    </subcellularLocation>
</comment>